<feature type="non-terminal residue" evidence="1">
    <location>
        <position position="71"/>
    </location>
</feature>
<name>A0A9N9J8S9_9GLOM</name>
<protein>
    <submittedName>
        <fullName evidence="1">4395_t:CDS:1</fullName>
    </submittedName>
</protein>
<evidence type="ECO:0000313" key="1">
    <source>
        <dbReference type="EMBL" id="CAG8771000.1"/>
    </source>
</evidence>
<organism evidence="1 2">
    <name type="scientific">Dentiscutata erythropus</name>
    <dbReference type="NCBI Taxonomy" id="1348616"/>
    <lineage>
        <taxon>Eukaryota</taxon>
        <taxon>Fungi</taxon>
        <taxon>Fungi incertae sedis</taxon>
        <taxon>Mucoromycota</taxon>
        <taxon>Glomeromycotina</taxon>
        <taxon>Glomeromycetes</taxon>
        <taxon>Diversisporales</taxon>
        <taxon>Gigasporaceae</taxon>
        <taxon>Dentiscutata</taxon>
    </lineage>
</organism>
<proteinExistence type="predicted"/>
<accession>A0A9N9J8S9</accession>
<reference evidence="1" key="1">
    <citation type="submission" date="2021-06" db="EMBL/GenBank/DDBJ databases">
        <authorList>
            <person name="Kallberg Y."/>
            <person name="Tangrot J."/>
            <person name="Rosling A."/>
        </authorList>
    </citation>
    <scope>NUCLEOTIDE SEQUENCE</scope>
    <source>
        <strain evidence="1">MA453B</strain>
    </source>
</reference>
<dbReference type="AlphaFoldDB" id="A0A9N9J8S9"/>
<dbReference type="OrthoDB" id="2426082at2759"/>
<gene>
    <name evidence="1" type="ORF">DERYTH_LOCUS18683</name>
</gene>
<dbReference type="Proteomes" id="UP000789405">
    <property type="component" value="Unassembled WGS sequence"/>
</dbReference>
<sequence>MFQKRKQEIFEFLDSTKKILEENTTNPNGNKWLDSIDKNFNPICKFIEDCDKFKKQEHIPKTWKDRNYNIL</sequence>
<evidence type="ECO:0000313" key="2">
    <source>
        <dbReference type="Proteomes" id="UP000789405"/>
    </source>
</evidence>
<keyword evidence="2" id="KW-1185">Reference proteome</keyword>
<dbReference type="EMBL" id="CAJVPY010019308">
    <property type="protein sequence ID" value="CAG8771000.1"/>
    <property type="molecule type" value="Genomic_DNA"/>
</dbReference>
<comment type="caution">
    <text evidence="1">The sequence shown here is derived from an EMBL/GenBank/DDBJ whole genome shotgun (WGS) entry which is preliminary data.</text>
</comment>